<organism evidence="1 2">
    <name type="scientific">Candidatus Borkfalkia faecipullorum</name>
    <dbReference type="NCBI Taxonomy" id="2838510"/>
    <lineage>
        <taxon>Bacteria</taxon>
        <taxon>Bacillati</taxon>
        <taxon>Bacillota</taxon>
        <taxon>Clostridia</taxon>
        <taxon>Christensenellales</taxon>
        <taxon>Christensenellaceae</taxon>
        <taxon>Candidatus Borkfalkia</taxon>
    </lineage>
</organism>
<gene>
    <name evidence="1" type="ORF">H9741_08740</name>
</gene>
<reference evidence="1" key="2">
    <citation type="submission" date="2021-04" db="EMBL/GenBank/DDBJ databases">
        <authorList>
            <person name="Gilroy R."/>
        </authorList>
    </citation>
    <scope>NUCLEOTIDE SEQUENCE</scope>
    <source>
        <strain evidence="1">811</strain>
    </source>
</reference>
<reference evidence="1" key="1">
    <citation type="journal article" date="2021" name="PeerJ">
        <title>Extensive microbial diversity within the chicken gut microbiome revealed by metagenomics and culture.</title>
        <authorList>
            <person name="Gilroy R."/>
            <person name="Ravi A."/>
            <person name="Getino M."/>
            <person name="Pursley I."/>
            <person name="Horton D.L."/>
            <person name="Alikhan N.F."/>
            <person name="Baker D."/>
            <person name="Gharbi K."/>
            <person name="Hall N."/>
            <person name="Watson M."/>
            <person name="Adriaenssens E.M."/>
            <person name="Foster-Nyarko E."/>
            <person name="Jarju S."/>
            <person name="Secka A."/>
            <person name="Antonio M."/>
            <person name="Oren A."/>
            <person name="Chaudhuri R.R."/>
            <person name="La Ragione R."/>
            <person name="Hildebrand F."/>
            <person name="Pallen M.J."/>
        </authorList>
    </citation>
    <scope>NUCLEOTIDE SEQUENCE</scope>
    <source>
        <strain evidence="1">811</strain>
    </source>
</reference>
<dbReference type="Proteomes" id="UP000824204">
    <property type="component" value="Unassembled WGS sequence"/>
</dbReference>
<protein>
    <submittedName>
        <fullName evidence="1">Uncharacterized protein</fullName>
    </submittedName>
</protein>
<name>A0A9D1V9A2_9FIRM</name>
<dbReference type="AlphaFoldDB" id="A0A9D1V9A2"/>
<dbReference type="EMBL" id="DXFX01000114">
    <property type="protein sequence ID" value="HIX08542.1"/>
    <property type="molecule type" value="Genomic_DNA"/>
</dbReference>
<evidence type="ECO:0000313" key="1">
    <source>
        <dbReference type="EMBL" id="HIX08542.1"/>
    </source>
</evidence>
<sequence>MYISPDLLLWHALPDGADVVRAFFNADRTRRILIYRRKDGTFSYTDQALRFDEYEQSYYWLGKDNELSFYDREESVLRDISRLLEGMTEYCEQEV</sequence>
<comment type="caution">
    <text evidence="1">The sequence shown here is derived from an EMBL/GenBank/DDBJ whole genome shotgun (WGS) entry which is preliminary data.</text>
</comment>
<accession>A0A9D1V9A2</accession>
<proteinExistence type="predicted"/>
<evidence type="ECO:0000313" key="2">
    <source>
        <dbReference type="Proteomes" id="UP000824204"/>
    </source>
</evidence>